<feature type="chain" id="PRO_5046885986" description="Lipoprotein" evidence="1">
    <location>
        <begin position="28"/>
        <end position="189"/>
    </location>
</feature>
<keyword evidence="1" id="KW-0732">Signal</keyword>
<keyword evidence="3" id="KW-1185">Reference proteome</keyword>
<name>A0ABN1R0K3_9ACTN</name>
<gene>
    <name evidence="2" type="ORF">GCM10009550_26770</name>
</gene>
<evidence type="ECO:0000313" key="3">
    <source>
        <dbReference type="Proteomes" id="UP001500665"/>
    </source>
</evidence>
<comment type="caution">
    <text evidence="2">The sequence shown here is derived from an EMBL/GenBank/DDBJ whole genome shotgun (WGS) entry which is preliminary data.</text>
</comment>
<proteinExistence type="predicted"/>
<evidence type="ECO:0008006" key="4">
    <source>
        <dbReference type="Google" id="ProtNLM"/>
    </source>
</evidence>
<dbReference type="Proteomes" id="UP001500665">
    <property type="component" value="Unassembled WGS sequence"/>
</dbReference>
<dbReference type="EMBL" id="BAAAHH010000008">
    <property type="protein sequence ID" value="GAA0949405.1"/>
    <property type="molecule type" value="Genomic_DNA"/>
</dbReference>
<feature type="signal peptide" evidence="1">
    <location>
        <begin position="1"/>
        <end position="27"/>
    </location>
</feature>
<evidence type="ECO:0000313" key="2">
    <source>
        <dbReference type="EMBL" id="GAA0949405.1"/>
    </source>
</evidence>
<organism evidence="2 3">
    <name type="scientific">Actinocorallia libanotica</name>
    <dbReference type="NCBI Taxonomy" id="46162"/>
    <lineage>
        <taxon>Bacteria</taxon>
        <taxon>Bacillati</taxon>
        <taxon>Actinomycetota</taxon>
        <taxon>Actinomycetes</taxon>
        <taxon>Streptosporangiales</taxon>
        <taxon>Thermomonosporaceae</taxon>
        <taxon>Actinocorallia</taxon>
    </lineage>
</organism>
<protein>
    <recommendedName>
        <fullName evidence="4">Lipoprotein</fullName>
    </recommendedName>
</protein>
<accession>A0ABN1R0K3</accession>
<sequence length="189" mass="19621">MRTAAAAGAIILGATAAAVVSASAATAAPQCWTGSWKVTSASADLDSKDLKFKLKGGAGIKLKLPKSGTATYDFTGSKPMTGSGRVKGVPTKATLTLSKKLTIKTKLTGSAQGGLTGKPKTARGDATLMIRSGLVTQNLNVAREVRRNGDMGVVPRDARYTCKGKSLTIRQTVKQSGLVSKTVWRLKRA</sequence>
<reference evidence="2 3" key="1">
    <citation type="journal article" date="2019" name="Int. J. Syst. Evol. Microbiol.">
        <title>The Global Catalogue of Microorganisms (GCM) 10K type strain sequencing project: providing services to taxonomists for standard genome sequencing and annotation.</title>
        <authorList>
            <consortium name="The Broad Institute Genomics Platform"/>
            <consortium name="The Broad Institute Genome Sequencing Center for Infectious Disease"/>
            <person name="Wu L."/>
            <person name="Ma J."/>
        </authorList>
    </citation>
    <scope>NUCLEOTIDE SEQUENCE [LARGE SCALE GENOMIC DNA]</scope>
    <source>
        <strain evidence="2 3">JCM 10696</strain>
    </source>
</reference>
<evidence type="ECO:0000256" key="1">
    <source>
        <dbReference type="SAM" id="SignalP"/>
    </source>
</evidence>
<dbReference type="RefSeq" id="WP_344240416.1">
    <property type="nucleotide sequence ID" value="NZ_BAAAHH010000008.1"/>
</dbReference>